<gene>
    <name evidence="21" type="primary">apbE_1</name>
    <name evidence="21" type="ORF">Mal64_06160</name>
</gene>
<comment type="cofactor">
    <cofactor evidence="19">
        <name>Mg(2+)</name>
        <dbReference type="ChEBI" id="CHEBI:18420"/>
    </cofactor>
    <cofactor evidence="19">
        <name>Mn(2+)</name>
        <dbReference type="ChEBI" id="CHEBI:29035"/>
    </cofactor>
    <text evidence="19">Magnesium. Can also use manganese.</text>
</comment>
<dbReference type="RefSeq" id="WP_231993564.1">
    <property type="nucleotide sequence ID" value="NZ_SJPQ01000001.1"/>
</dbReference>
<dbReference type="Proteomes" id="UP000315440">
    <property type="component" value="Unassembled WGS sequence"/>
</dbReference>
<sequence>MISACVWLLFLATVAGCGEHGPEIVGFSGPTMGTQYHIRVIAGETTPDAPELQARVDQRLVEINRRMSTYDPESELSRFNTSESDDWFEVSAETAEVVSYSLGLARDSGGAFDPTVGPVVNLWGFGPGKRRTKPPTDDEVEAALARVGHTKVEARVEPPALRKSPGVYVDLSAVAKGYGVDAVARLLDNAGATAYMVEIGGEVRTRGTKPGGAPWRIGVEAPSDHAPAEGGQRVNRVVELSGGSVATSGDYRNYFEYEGRRYSHTVDPTTGRPVAHTLATVSVLAESCMEADATATALLVLGPAAGYDWAVERGVAALFVTRQADSDEEGHAHSDEFTTRATAAWDAAQPEAPAEAQSEELP</sequence>
<dbReference type="PANTHER" id="PTHR30040">
    <property type="entry name" value="THIAMINE BIOSYNTHESIS LIPOPROTEIN APBE"/>
    <property type="match status" value="1"/>
</dbReference>
<evidence type="ECO:0000256" key="1">
    <source>
        <dbReference type="ARBA" id="ARBA00008282"/>
    </source>
</evidence>
<evidence type="ECO:0000313" key="21">
    <source>
        <dbReference type="EMBL" id="TWT90232.1"/>
    </source>
</evidence>
<keyword evidence="4" id="KW-1003">Cell membrane</keyword>
<feature type="region of interest" description="Disordered" evidence="20">
    <location>
        <begin position="326"/>
        <end position="362"/>
    </location>
</feature>
<evidence type="ECO:0000256" key="3">
    <source>
        <dbReference type="ARBA" id="ARBA00016337"/>
    </source>
</evidence>
<evidence type="ECO:0000256" key="18">
    <source>
        <dbReference type="PIRNR" id="PIRNR006268"/>
    </source>
</evidence>
<organism evidence="21 22">
    <name type="scientific">Pseudobythopirellula maris</name>
    <dbReference type="NCBI Taxonomy" id="2527991"/>
    <lineage>
        <taxon>Bacteria</taxon>
        <taxon>Pseudomonadati</taxon>
        <taxon>Planctomycetota</taxon>
        <taxon>Planctomycetia</taxon>
        <taxon>Pirellulales</taxon>
        <taxon>Lacipirellulaceae</taxon>
        <taxon>Pseudobythopirellula</taxon>
    </lineage>
</organism>
<evidence type="ECO:0000256" key="5">
    <source>
        <dbReference type="ARBA" id="ARBA00022519"/>
    </source>
</evidence>
<evidence type="ECO:0000256" key="6">
    <source>
        <dbReference type="ARBA" id="ARBA00022630"/>
    </source>
</evidence>
<evidence type="ECO:0000256" key="19">
    <source>
        <dbReference type="PIRSR" id="PIRSR006268-2"/>
    </source>
</evidence>
<keyword evidence="13" id="KW-0564">Palmitate</keyword>
<evidence type="ECO:0000256" key="13">
    <source>
        <dbReference type="ARBA" id="ARBA00023139"/>
    </source>
</evidence>
<dbReference type="EMBL" id="SJPQ01000001">
    <property type="protein sequence ID" value="TWT90232.1"/>
    <property type="molecule type" value="Genomic_DNA"/>
</dbReference>
<proteinExistence type="inferred from homology"/>
<keyword evidence="10 18" id="KW-0274">FAD</keyword>
<dbReference type="InterPro" id="IPR003374">
    <property type="entry name" value="ApbE-like_sf"/>
</dbReference>
<keyword evidence="5" id="KW-0997">Cell inner membrane</keyword>
<dbReference type="GO" id="GO:0016740">
    <property type="term" value="F:transferase activity"/>
    <property type="evidence" value="ECO:0007669"/>
    <property type="project" value="UniProtKB-UniRule"/>
</dbReference>
<dbReference type="GO" id="GO:0005886">
    <property type="term" value="C:plasma membrane"/>
    <property type="evidence" value="ECO:0007669"/>
    <property type="project" value="UniProtKB-SubCell"/>
</dbReference>
<dbReference type="GO" id="GO:0046872">
    <property type="term" value="F:metal ion binding"/>
    <property type="evidence" value="ECO:0007669"/>
    <property type="project" value="UniProtKB-UniRule"/>
</dbReference>
<evidence type="ECO:0000256" key="17">
    <source>
        <dbReference type="ARBA" id="ARBA00060485"/>
    </source>
</evidence>
<evidence type="ECO:0000256" key="20">
    <source>
        <dbReference type="SAM" id="MobiDB-lite"/>
    </source>
</evidence>
<protein>
    <recommendedName>
        <fullName evidence="3 18">FAD:protein FMN transferase</fullName>
        <ecNumber evidence="2 18">2.7.1.180</ecNumber>
    </recommendedName>
    <alternativeName>
        <fullName evidence="15 18">Flavin transferase</fullName>
    </alternativeName>
</protein>
<keyword evidence="9" id="KW-0732">Signal</keyword>
<evidence type="ECO:0000256" key="11">
    <source>
        <dbReference type="ARBA" id="ARBA00022842"/>
    </source>
</evidence>
<name>A0A5C5ZRR1_9BACT</name>
<dbReference type="Gene3D" id="3.10.520.10">
    <property type="entry name" value="ApbE-like domains"/>
    <property type="match status" value="1"/>
</dbReference>
<evidence type="ECO:0000256" key="9">
    <source>
        <dbReference type="ARBA" id="ARBA00022729"/>
    </source>
</evidence>
<comment type="subcellular location">
    <subcellularLocation>
        <location evidence="17">Cell inner membrane</location>
        <topology evidence="17">Lipid-anchor</topology>
        <orientation evidence="17">Periplasmic side</orientation>
    </subcellularLocation>
</comment>
<evidence type="ECO:0000256" key="14">
    <source>
        <dbReference type="ARBA" id="ARBA00023288"/>
    </source>
</evidence>
<dbReference type="InterPro" id="IPR024932">
    <property type="entry name" value="ApbE"/>
</dbReference>
<dbReference type="EC" id="2.7.1.180" evidence="2 18"/>
<dbReference type="AlphaFoldDB" id="A0A5C5ZRR1"/>
<feature type="binding site" evidence="19">
    <location>
        <position position="292"/>
    </location>
    <ligand>
        <name>Mg(2+)</name>
        <dbReference type="ChEBI" id="CHEBI:18420"/>
    </ligand>
</feature>
<evidence type="ECO:0000256" key="4">
    <source>
        <dbReference type="ARBA" id="ARBA00022475"/>
    </source>
</evidence>
<evidence type="ECO:0000256" key="7">
    <source>
        <dbReference type="ARBA" id="ARBA00022679"/>
    </source>
</evidence>
<keyword evidence="7 18" id="KW-0808">Transferase</keyword>
<keyword evidence="8 18" id="KW-0479">Metal-binding</keyword>
<evidence type="ECO:0000256" key="16">
    <source>
        <dbReference type="ARBA" id="ARBA00048540"/>
    </source>
</evidence>
<feature type="binding site" evidence="19">
    <location>
        <position position="173"/>
    </location>
    <ligand>
        <name>Mg(2+)</name>
        <dbReference type="ChEBI" id="CHEBI:18420"/>
    </ligand>
</feature>
<keyword evidence="14 21" id="KW-0449">Lipoprotein</keyword>
<keyword evidence="6 18" id="KW-0285">Flavoprotein</keyword>
<dbReference type="PIRSF" id="PIRSF006268">
    <property type="entry name" value="ApbE"/>
    <property type="match status" value="1"/>
</dbReference>
<feature type="compositionally biased region" description="Basic and acidic residues" evidence="20">
    <location>
        <begin position="329"/>
        <end position="338"/>
    </location>
</feature>
<evidence type="ECO:0000256" key="2">
    <source>
        <dbReference type="ARBA" id="ARBA00011955"/>
    </source>
</evidence>
<comment type="catalytic activity">
    <reaction evidence="16 18">
        <text>L-threonyl-[protein] + FAD = FMN-L-threonyl-[protein] + AMP + H(+)</text>
        <dbReference type="Rhea" id="RHEA:36847"/>
        <dbReference type="Rhea" id="RHEA-COMP:11060"/>
        <dbReference type="Rhea" id="RHEA-COMP:11061"/>
        <dbReference type="ChEBI" id="CHEBI:15378"/>
        <dbReference type="ChEBI" id="CHEBI:30013"/>
        <dbReference type="ChEBI" id="CHEBI:57692"/>
        <dbReference type="ChEBI" id="CHEBI:74257"/>
        <dbReference type="ChEBI" id="CHEBI:456215"/>
        <dbReference type="EC" id="2.7.1.180"/>
    </reaction>
</comment>
<reference evidence="21 22" key="1">
    <citation type="submission" date="2019-02" db="EMBL/GenBank/DDBJ databases">
        <title>Deep-cultivation of Planctomycetes and their phenomic and genomic characterization uncovers novel biology.</title>
        <authorList>
            <person name="Wiegand S."/>
            <person name="Jogler M."/>
            <person name="Boedeker C."/>
            <person name="Pinto D."/>
            <person name="Vollmers J."/>
            <person name="Rivas-Marin E."/>
            <person name="Kohn T."/>
            <person name="Peeters S.H."/>
            <person name="Heuer A."/>
            <person name="Rast P."/>
            <person name="Oberbeckmann S."/>
            <person name="Bunk B."/>
            <person name="Jeske O."/>
            <person name="Meyerdierks A."/>
            <person name="Storesund J.E."/>
            <person name="Kallscheuer N."/>
            <person name="Luecker S."/>
            <person name="Lage O.M."/>
            <person name="Pohl T."/>
            <person name="Merkel B.J."/>
            <person name="Hornburger P."/>
            <person name="Mueller R.-W."/>
            <person name="Bruemmer F."/>
            <person name="Labrenz M."/>
            <person name="Spormann A.M."/>
            <person name="Op Den Camp H."/>
            <person name="Overmann J."/>
            <person name="Amann R."/>
            <person name="Jetten M.S.M."/>
            <person name="Mascher T."/>
            <person name="Medema M.H."/>
            <person name="Devos D.P."/>
            <person name="Kaster A.-K."/>
            <person name="Ovreas L."/>
            <person name="Rohde M."/>
            <person name="Galperin M.Y."/>
            <person name="Jogler C."/>
        </authorList>
    </citation>
    <scope>NUCLEOTIDE SEQUENCE [LARGE SCALE GENOMIC DNA]</scope>
    <source>
        <strain evidence="21 22">Mal64</strain>
    </source>
</reference>
<feature type="binding site" evidence="19">
    <location>
        <position position="296"/>
    </location>
    <ligand>
        <name>Mg(2+)</name>
        <dbReference type="ChEBI" id="CHEBI:18420"/>
    </ligand>
</feature>
<dbReference type="PANTHER" id="PTHR30040:SF2">
    <property type="entry name" value="FAD:PROTEIN FMN TRANSFERASE"/>
    <property type="match status" value="1"/>
</dbReference>
<evidence type="ECO:0000256" key="8">
    <source>
        <dbReference type="ARBA" id="ARBA00022723"/>
    </source>
</evidence>
<keyword evidence="22" id="KW-1185">Reference proteome</keyword>
<keyword evidence="11 18" id="KW-0460">Magnesium</keyword>
<feature type="compositionally biased region" description="Low complexity" evidence="20">
    <location>
        <begin position="341"/>
        <end position="356"/>
    </location>
</feature>
<dbReference type="FunFam" id="3.10.520.10:FF:000001">
    <property type="entry name" value="FAD:protein FMN transferase"/>
    <property type="match status" value="1"/>
</dbReference>
<evidence type="ECO:0000256" key="15">
    <source>
        <dbReference type="ARBA" id="ARBA00031306"/>
    </source>
</evidence>
<evidence type="ECO:0000256" key="10">
    <source>
        <dbReference type="ARBA" id="ARBA00022827"/>
    </source>
</evidence>
<dbReference type="SUPFAM" id="SSF143631">
    <property type="entry name" value="ApbE-like"/>
    <property type="match status" value="1"/>
</dbReference>
<dbReference type="Pfam" id="PF02424">
    <property type="entry name" value="ApbE"/>
    <property type="match status" value="1"/>
</dbReference>
<evidence type="ECO:0000256" key="12">
    <source>
        <dbReference type="ARBA" id="ARBA00023136"/>
    </source>
</evidence>
<evidence type="ECO:0000313" key="22">
    <source>
        <dbReference type="Proteomes" id="UP000315440"/>
    </source>
</evidence>
<accession>A0A5C5ZRR1</accession>
<comment type="caution">
    <text evidence="21">The sequence shown here is derived from an EMBL/GenBank/DDBJ whole genome shotgun (WGS) entry which is preliminary data.</text>
</comment>
<comment type="similarity">
    <text evidence="1 18">Belongs to the ApbE family.</text>
</comment>
<keyword evidence="12" id="KW-0472">Membrane</keyword>